<evidence type="ECO:0000313" key="7">
    <source>
        <dbReference type="Proteomes" id="UP000032120"/>
    </source>
</evidence>
<dbReference type="GO" id="GO:0005829">
    <property type="term" value="C:cytosol"/>
    <property type="evidence" value="ECO:0007669"/>
    <property type="project" value="TreeGrafter"/>
</dbReference>
<dbReference type="InterPro" id="IPR036388">
    <property type="entry name" value="WH-like_DNA-bd_sf"/>
</dbReference>
<dbReference type="PROSITE" id="PS50931">
    <property type="entry name" value="HTH_LYSR"/>
    <property type="match status" value="1"/>
</dbReference>
<dbReference type="PANTHER" id="PTHR30419:SF8">
    <property type="entry name" value="NITROGEN ASSIMILATION TRANSCRIPTIONAL ACTIVATOR-RELATED"/>
    <property type="match status" value="1"/>
</dbReference>
<evidence type="ECO:0000313" key="6">
    <source>
        <dbReference type="EMBL" id="KIP51664.1"/>
    </source>
</evidence>
<dbReference type="SUPFAM" id="SSF46785">
    <property type="entry name" value="Winged helix' DNA-binding domain"/>
    <property type="match status" value="1"/>
</dbReference>
<keyword evidence="4" id="KW-0804">Transcription</keyword>
<feature type="domain" description="HTH lysR-type" evidence="5">
    <location>
        <begin position="1"/>
        <end position="58"/>
    </location>
</feature>
<evidence type="ECO:0000256" key="2">
    <source>
        <dbReference type="ARBA" id="ARBA00023015"/>
    </source>
</evidence>
<keyword evidence="7" id="KW-1185">Reference proteome</keyword>
<dbReference type="InterPro" id="IPR050950">
    <property type="entry name" value="HTH-type_LysR_regulators"/>
</dbReference>
<comment type="caution">
    <text evidence="6">The sequence shown here is derived from an EMBL/GenBank/DDBJ whole genome shotgun (WGS) entry which is preliminary data.</text>
</comment>
<dbReference type="CDD" id="cd05466">
    <property type="entry name" value="PBP2_LTTR_substrate"/>
    <property type="match status" value="1"/>
</dbReference>
<keyword evidence="3" id="KW-0238">DNA-binding</keyword>
<dbReference type="GO" id="GO:0003677">
    <property type="term" value="F:DNA binding"/>
    <property type="evidence" value="ECO:0007669"/>
    <property type="project" value="UniProtKB-KW"/>
</dbReference>
<dbReference type="OrthoDB" id="4131546at2"/>
<evidence type="ECO:0000256" key="1">
    <source>
        <dbReference type="ARBA" id="ARBA00009437"/>
    </source>
</evidence>
<dbReference type="Pfam" id="PF00126">
    <property type="entry name" value="HTH_1"/>
    <property type="match status" value="1"/>
</dbReference>
<dbReference type="Pfam" id="PF03466">
    <property type="entry name" value="LysR_substrate"/>
    <property type="match status" value="1"/>
</dbReference>
<gene>
    <name evidence="6" type="ORF">SD72_14030</name>
</gene>
<dbReference type="AlphaFoldDB" id="A0A0D0IJ21"/>
<dbReference type="GO" id="GO:0003700">
    <property type="term" value="F:DNA-binding transcription factor activity"/>
    <property type="evidence" value="ECO:0007669"/>
    <property type="project" value="InterPro"/>
</dbReference>
<dbReference type="Gene3D" id="3.40.190.10">
    <property type="entry name" value="Periplasmic binding protein-like II"/>
    <property type="match status" value="2"/>
</dbReference>
<dbReference type="InterPro" id="IPR005119">
    <property type="entry name" value="LysR_subst-bd"/>
</dbReference>
<sequence length="305" mass="32825">MDLYQLRALREVAEQGSIAGAARALGVTSSATSQVIASLQRQFSAPLTQRRGRKVELTDVGRALLVEAAAVSEAVSRAENVVGRYFDDPVAKVRVSAFHSAAVEFFPSLVAWGNGEDRPLVECVDEDVAIEEFPALTANYDIVIAHRMGHRRSWESPLLTVIPLLQEPIDVAIRADHPLAKHASLTPTDVMGHNWVATHDGYSPAALLDAVSAVSGTPPRIRHRINDFVTAAAMVAEGNYLALLPRHTAAPAADSGVVLRPLSGLRTTRHIDLLLRPEQQHRTAVALVAHHLQGLAAKLVTGKTS</sequence>
<evidence type="ECO:0000259" key="5">
    <source>
        <dbReference type="PROSITE" id="PS50931"/>
    </source>
</evidence>
<name>A0A0D0IJ21_9MICO</name>
<comment type="similarity">
    <text evidence="1">Belongs to the LysR transcriptional regulatory family.</text>
</comment>
<dbReference type="Proteomes" id="UP000032120">
    <property type="component" value="Unassembled WGS sequence"/>
</dbReference>
<dbReference type="Gene3D" id="1.10.10.10">
    <property type="entry name" value="Winged helix-like DNA-binding domain superfamily/Winged helix DNA-binding domain"/>
    <property type="match status" value="1"/>
</dbReference>
<organism evidence="6 7">
    <name type="scientific">Leucobacter komagatae</name>
    <dbReference type="NCBI Taxonomy" id="55969"/>
    <lineage>
        <taxon>Bacteria</taxon>
        <taxon>Bacillati</taxon>
        <taxon>Actinomycetota</taxon>
        <taxon>Actinomycetes</taxon>
        <taxon>Micrococcales</taxon>
        <taxon>Microbacteriaceae</taxon>
        <taxon>Leucobacter</taxon>
    </lineage>
</organism>
<dbReference type="RefSeq" id="WP_042545083.1">
    <property type="nucleotide sequence ID" value="NZ_JXSQ01000026.1"/>
</dbReference>
<reference evidence="6 7" key="1">
    <citation type="submission" date="2015-01" db="EMBL/GenBank/DDBJ databases">
        <title>Draft genome sequence of Leucobacter komagatae strain VKM ST2845.</title>
        <authorList>
            <person name="Karlyshev A.V."/>
            <person name="Kudryashova E.B."/>
        </authorList>
    </citation>
    <scope>NUCLEOTIDE SEQUENCE [LARGE SCALE GENOMIC DNA]</scope>
    <source>
        <strain evidence="6 7">VKM ST2845</strain>
    </source>
</reference>
<dbReference type="InterPro" id="IPR000847">
    <property type="entry name" value="LysR_HTH_N"/>
</dbReference>
<protein>
    <recommendedName>
        <fullName evidence="5">HTH lysR-type domain-containing protein</fullName>
    </recommendedName>
</protein>
<dbReference type="InterPro" id="IPR036390">
    <property type="entry name" value="WH_DNA-bd_sf"/>
</dbReference>
<evidence type="ECO:0000256" key="4">
    <source>
        <dbReference type="ARBA" id="ARBA00023163"/>
    </source>
</evidence>
<dbReference type="SUPFAM" id="SSF53850">
    <property type="entry name" value="Periplasmic binding protein-like II"/>
    <property type="match status" value="1"/>
</dbReference>
<dbReference type="PANTHER" id="PTHR30419">
    <property type="entry name" value="HTH-TYPE TRANSCRIPTIONAL REGULATOR YBHD"/>
    <property type="match status" value="1"/>
</dbReference>
<dbReference type="EMBL" id="JXSQ01000026">
    <property type="protein sequence ID" value="KIP51664.1"/>
    <property type="molecule type" value="Genomic_DNA"/>
</dbReference>
<keyword evidence="2" id="KW-0805">Transcription regulation</keyword>
<proteinExistence type="inferred from homology"/>
<evidence type="ECO:0000256" key="3">
    <source>
        <dbReference type="ARBA" id="ARBA00023125"/>
    </source>
</evidence>
<accession>A0A0D0IJ21</accession>